<accession>Q3LWJ3</accession>
<protein>
    <submittedName>
        <fullName evidence="2">Uncharacterized protein</fullName>
    </submittedName>
</protein>
<dbReference type="EMBL" id="DQ158856">
    <property type="protein sequence ID" value="ABA27173.1"/>
    <property type="molecule type" value="Genomic_DNA"/>
</dbReference>
<name>Q3LWJ3_BIGNA</name>
<proteinExistence type="predicted"/>
<organism evidence="2 3">
    <name type="scientific">Bigelowiella natans</name>
    <name type="common">Pedinomonas minutissima</name>
    <name type="synonym">Chlorarachnion sp. (strain CCMP621)</name>
    <dbReference type="NCBI Taxonomy" id="227086"/>
    <lineage>
        <taxon>Eukaryota</taxon>
        <taxon>Sar</taxon>
        <taxon>Rhizaria</taxon>
        <taxon>Cercozoa</taxon>
        <taxon>Chlorarachniophyceae</taxon>
        <taxon>Bigelowiella</taxon>
    </lineage>
</organism>
<dbReference type="RefSeq" id="XP_001712785.1">
    <property type="nucleotide sequence ID" value="XM_001712733.1"/>
</dbReference>
<evidence type="ECO:0000313" key="3">
    <source>
        <dbReference type="Proteomes" id="UP000243425"/>
    </source>
</evidence>
<keyword evidence="1" id="KW-1133">Transmembrane helix</keyword>
<keyword evidence="1" id="KW-0812">Transmembrane</keyword>
<sequence>MQKIIDYILSKLNKNKILRIIMFFLLFFSKKYYFYEIKIILFSIMKHRATKKLLLKSVRIRYLFYLLVENFNKFYKKTFNLTIRSYTDTVLPSYYQRK</sequence>
<dbReference type="AlphaFoldDB" id="Q3LWJ3"/>
<evidence type="ECO:0000313" key="2">
    <source>
        <dbReference type="EMBL" id="ABA27173.1"/>
    </source>
</evidence>
<keyword evidence="2" id="KW-0542">Nucleomorph</keyword>
<geneLocation type="nucleomorph" evidence="2"/>
<dbReference type="Proteomes" id="UP000243425">
    <property type="component" value="Nucleomorph 1"/>
</dbReference>
<reference evidence="2 3" key="1">
    <citation type="journal article" date="2006" name="Proc. Natl. Acad. Sci. U.S.A.">
        <title>Complete nucleotide sequence of the chlorarachniophyte nucleomorph: nature's smallest nucleus.</title>
        <authorList>
            <person name="Gilson P.R."/>
            <person name="Su V."/>
            <person name="Slamovits C.H."/>
            <person name="Reith M.E."/>
            <person name="Keeling P.J."/>
            <person name="McFadden G.I."/>
        </authorList>
    </citation>
    <scope>NUCLEOTIDE SEQUENCE [LARGE SCALE GENOMIC DNA]</scope>
    <source>
        <strain evidence="3">CCMP621</strain>
    </source>
</reference>
<dbReference type="GeneID" id="5788364"/>
<feature type="transmembrane region" description="Helical" evidence="1">
    <location>
        <begin position="17"/>
        <end position="35"/>
    </location>
</feature>
<evidence type="ECO:0000256" key="1">
    <source>
        <dbReference type="SAM" id="Phobius"/>
    </source>
</evidence>
<keyword evidence="1" id="KW-0472">Membrane</keyword>